<organism evidence="1 2">
    <name type="scientific">Atlanticothrix silvestris CENA357</name>
    <dbReference type="NCBI Taxonomy" id="1725252"/>
    <lineage>
        <taxon>Bacteria</taxon>
        <taxon>Bacillati</taxon>
        <taxon>Cyanobacteriota</taxon>
        <taxon>Cyanophyceae</taxon>
        <taxon>Nostocales</taxon>
        <taxon>Nodulariaceae</taxon>
        <taxon>Atlanticothrix</taxon>
        <taxon>Atlanticothrix silvestris</taxon>
    </lineage>
</organism>
<evidence type="ECO:0000313" key="1">
    <source>
        <dbReference type="EMBL" id="MBH8555191.1"/>
    </source>
</evidence>
<keyword evidence="2" id="KW-1185">Reference proteome</keyword>
<dbReference type="InterPro" id="IPR007367">
    <property type="entry name" value="DUF433"/>
</dbReference>
<sequence>MATITDIGTLINHNPEIHGDCPIIAGTGVTVRRIAIWYKQGYSVEEIAEQINHLSLAQVYAALIYYHANREDIDADIAAEAAEAERLEKLHQTEKLS</sequence>
<dbReference type="InterPro" id="IPR009057">
    <property type="entry name" value="Homeodomain-like_sf"/>
</dbReference>
<dbReference type="Proteomes" id="UP000599391">
    <property type="component" value="Unassembled WGS sequence"/>
</dbReference>
<dbReference type="EMBL" id="JAECZB010000092">
    <property type="protein sequence ID" value="MBH8555191.1"/>
    <property type="molecule type" value="Genomic_DNA"/>
</dbReference>
<dbReference type="SUPFAM" id="SSF46689">
    <property type="entry name" value="Homeodomain-like"/>
    <property type="match status" value="1"/>
</dbReference>
<reference evidence="1 2" key="1">
    <citation type="journal article" date="2021" name="Int. J. Syst. Evol. Microbiol.">
        <title>Amazonocrinis nigriterrae gen. nov., sp. nov., Atlanticothrix silvestris gen. nov., sp. nov. and Dendronalium phyllosphericum gen. nov., sp. nov., nostocacean cyanobacteria from Brazilian environments.</title>
        <authorList>
            <person name="Alvarenga D.O."/>
            <person name="Andreote A.P.D."/>
            <person name="Branco L.H.Z."/>
            <person name="Delbaje E."/>
            <person name="Cruz R.B."/>
            <person name="Varani A.M."/>
            <person name="Fiore M.F."/>
        </authorList>
    </citation>
    <scope>NUCLEOTIDE SEQUENCE [LARGE SCALE GENOMIC DNA]</scope>
    <source>
        <strain evidence="1 2">CENA357</strain>
    </source>
</reference>
<dbReference type="PANTHER" id="PTHR34849">
    <property type="entry name" value="SSL5025 PROTEIN"/>
    <property type="match status" value="1"/>
</dbReference>
<evidence type="ECO:0000313" key="2">
    <source>
        <dbReference type="Proteomes" id="UP000599391"/>
    </source>
</evidence>
<dbReference type="RefSeq" id="WP_214441410.1">
    <property type="nucleotide sequence ID" value="NZ_JAECZB010000092.1"/>
</dbReference>
<dbReference type="AlphaFoldDB" id="A0A8J7L4V2"/>
<gene>
    <name evidence="1" type="ORF">I8751_23140</name>
</gene>
<dbReference type="Pfam" id="PF04255">
    <property type="entry name" value="DUF433"/>
    <property type="match status" value="1"/>
</dbReference>
<dbReference type="PANTHER" id="PTHR34849:SF1">
    <property type="entry name" value="SLR0770 PROTEIN"/>
    <property type="match status" value="1"/>
</dbReference>
<comment type="caution">
    <text evidence="1">The sequence shown here is derived from an EMBL/GenBank/DDBJ whole genome shotgun (WGS) entry which is preliminary data.</text>
</comment>
<name>A0A8J7L4V2_9CYAN</name>
<dbReference type="Gene3D" id="1.10.10.10">
    <property type="entry name" value="Winged helix-like DNA-binding domain superfamily/Winged helix DNA-binding domain"/>
    <property type="match status" value="1"/>
</dbReference>
<accession>A0A8J7L4V2</accession>
<dbReference type="InterPro" id="IPR036388">
    <property type="entry name" value="WH-like_DNA-bd_sf"/>
</dbReference>
<proteinExistence type="predicted"/>
<protein>
    <submittedName>
        <fullName evidence="1">DUF433 domain-containing protein</fullName>
    </submittedName>
</protein>